<evidence type="ECO:0000313" key="1">
    <source>
        <dbReference type="EMBL" id="MBX12591.1"/>
    </source>
</evidence>
<reference evidence="1" key="1">
    <citation type="submission" date="2018-02" db="EMBL/GenBank/DDBJ databases">
        <title>Rhizophora mucronata_Transcriptome.</title>
        <authorList>
            <person name="Meera S.P."/>
            <person name="Sreeshan A."/>
            <person name="Augustine A."/>
        </authorList>
    </citation>
    <scope>NUCLEOTIDE SEQUENCE</scope>
    <source>
        <tissue evidence="1">Leaf</tissue>
    </source>
</reference>
<name>A0A2P2L3P7_RHIMU</name>
<sequence length="59" mass="6934">MNFQHLGNSINDILCKLTVPFFVIEHKCKYTSAKFTHLNFLQFQLHFSIHIQSSPIIDK</sequence>
<proteinExistence type="predicted"/>
<accession>A0A2P2L3P7</accession>
<dbReference type="EMBL" id="GGEC01032107">
    <property type="protein sequence ID" value="MBX12591.1"/>
    <property type="molecule type" value="Transcribed_RNA"/>
</dbReference>
<organism evidence="1">
    <name type="scientific">Rhizophora mucronata</name>
    <name type="common">Asiatic mangrove</name>
    <dbReference type="NCBI Taxonomy" id="61149"/>
    <lineage>
        <taxon>Eukaryota</taxon>
        <taxon>Viridiplantae</taxon>
        <taxon>Streptophyta</taxon>
        <taxon>Embryophyta</taxon>
        <taxon>Tracheophyta</taxon>
        <taxon>Spermatophyta</taxon>
        <taxon>Magnoliopsida</taxon>
        <taxon>eudicotyledons</taxon>
        <taxon>Gunneridae</taxon>
        <taxon>Pentapetalae</taxon>
        <taxon>rosids</taxon>
        <taxon>fabids</taxon>
        <taxon>Malpighiales</taxon>
        <taxon>Rhizophoraceae</taxon>
        <taxon>Rhizophora</taxon>
    </lineage>
</organism>
<dbReference type="AlphaFoldDB" id="A0A2P2L3P7"/>
<protein>
    <submittedName>
        <fullName evidence="1">Uncharacterized protein</fullName>
    </submittedName>
</protein>